<protein>
    <submittedName>
        <fullName evidence="1">SRPBCC family protein</fullName>
    </submittedName>
</protein>
<sequence>MTDFSLSRHIRIEAPADRVHALLDDFREWQKWSPWEGVDPNLRRDYSGPDHGVGSTYHWAGNKKAGEGEMTITGSTPTSVVVDLVFLKPFKATNVTRFDLVPTGDATDVTDVTWTMTGTRSAAMSVAGRLFFDRAIGKDFDRGLAALKRESERAS</sequence>
<evidence type="ECO:0000313" key="2">
    <source>
        <dbReference type="Proteomes" id="UP001204524"/>
    </source>
</evidence>
<comment type="caution">
    <text evidence="1">The sequence shown here is derived from an EMBL/GenBank/DDBJ whole genome shotgun (WGS) entry which is preliminary data.</text>
</comment>
<keyword evidence="2" id="KW-1185">Reference proteome</keyword>
<dbReference type="CDD" id="cd07818">
    <property type="entry name" value="SRPBCC_1"/>
    <property type="match status" value="1"/>
</dbReference>
<evidence type="ECO:0000313" key="1">
    <source>
        <dbReference type="EMBL" id="MCP3422499.1"/>
    </source>
</evidence>
<dbReference type="InterPro" id="IPR023393">
    <property type="entry name" value="START-like_dom_sf"/>
</dbReference>
<gene>
    <name evidence="1" type="ORF">NCI01_11890</name>
</gene>
<name>A0ABT1KYS4_9ACTN</name>
<dbReference type="EMBL" id="JANARS010000005">
    <property type="protein sequence ID" value="MCP3422499.1"/>
    <property type="molecule type" value="Genomic_DNA"/>
</dbReference>
<dbReference type="SUPFAM" id="SSF55961">
    <property type="entry name" value="Bet v1-like"/>
    <property type="match status" value="1"/>
</dbReference>
<dbReference type="Proteomes" id="UP001204524">
    <property type="component" value="Unassembled WGS sequence"/>
</dbReference>
<accession>A0ABT1KYS4</accession>
<dbReference type="InterPro" id="IPR019587">
    <property type="entry name" value="Polyketide_cyclase/dehydratase"/>
</dbReference>
<reference evidence="1 2" key="1">
    <citation type="submission" date="2022-06" db="EMBL/GenBank/DDBJ databases">
        <authorList>
            <person name="So Y."/>
        </authorList>
    </citation>
    <scope>NUCLEOTIDE SEQUENCE [LARGE SCALE GENOMIC DNA]</scope>
    <source>
        <strain evidence="1 2">STR3</strain>
    </source>
</reference>
<dbReference type="Gene3D" id="3.30.530.20">
    <property type="match status" value="1"/>
</dbReference>
<proteinExistence type="predicted"/>
<dbReference type="Pfam" id="PF10604">
    <property type="entry name" value="Polyketide_cyc2"/>
    <property type="match status" value="1"/>
</dbReference>
<organism evidence="1 2">
    <name type="scientific">Nocardioides pinisoli</name>
    <dbReference type="NCBI Taxonomy" id="2950279"/>
    <lineage>
        <taxon>Bacteria</taxon>
        <taxon>Bacillati</taxon>
        <taxon>Actinomycetota</taxon>
        <taxon>Actinomycetes</taxon>
        <taxon>Propionibacteriales</taxon>
        <taxon>Nocardioidaceae</taxon>
        <taxon>Nocardioides</taxon>
    </lineage>
</organism>
<dbReference type="RefSeq" id="WP_254181704.1">
    <property type="nucleotide sequence ID" value="NZ_JANARS010000005.1"/>
</dbReference>